<dbReference type="RefSeq" id="WP_202241539.1">
    <property type="nucleotide sequence ID" value="NZ_JAESIY010000001.1"/>
</dbReference>
<proteinExistence type="predicted"/>
<organism evidence="1 2">
    <name type="scientific">Fulvivirga sediminis</name>
    <dbReference type="NCBI Taxonomy" id="2803949"/>
    <lineage>
        <taxon>Bacteria</taxon>
        <taxon>Pseudomonadati</taxon>
        <taxon>Bacteroidota</taxon>
        <taxon>Cytophagia</taxon>
        <taxon>Cytophagales</taxon>
        <taxon>Fulvivirgaceae</taxon>
        <taxon>Fulvivirga</taxon>
    </lineage>
</organism>
<gene>
    <name evidence="1" type="ORF">JL102_00555</name>
</gene>
<protein>
    <submittedName>
        <fullName evidence="1">Uncharacterized protein</fullName>
    </submittedName>
</protein>
<dbReference type="EMBL" id="JAESIY010000001">
    <property type="protein sequence ID" value="MBL3654603.1"/>
    <property type="molecule type" value="Genomic_DNA"/>
</dbReference>
<reference evidence="1" key="1">
    <citation type="submission" date="2021-01" db="EMBL/GenBank/DDBJ databases">
        <title>Fulvivirga kasyanovii gen. nov., sp nov., a novel member of the phylum Bacteroidetes isolated from seawater in a mussel farm.</title>
        <authorList>
            <person name="Zhao L.-H."/>
            <person name="Wang Z.-J."/>
        </authorList>
    </citation>
    <scope>NUCLEOTIDE SEQUENCE</scope>
    <source>
        <strain evidence="1">2943</strain>
    </source>
</reference>
<comment type="caution">
    <text evidence="1">The sequence shown here is derived from an EMBL/GenBank/DDBJ whole genome shotgun (WGS) entry which is preliminary data.</text>
</comment>
<keyword evidence="2" id="KW-1185">Reference proteome</keyword>
<evidence type="ECO:0000313" key="1">
    <source>
        <dbReference type="EMBL" id="MBL3654603.1"/>
    </source>
</evidence>
<accession>A0A937F5X4</accession>
<evidence type="ECO:0000313" key="2">
    <source>
        <dbReference type="Proteomes" id="UP000659388"/>
    </source>
</evidence>
<dbReference type="AlphaFoldDB" id="A0A937F5X4"/>
<sequence length="83" mass="9528">MIPLDDFKTLPFDKKCDFITVFADYLIYRTEDENKFYLYYLAGYFVEVCYAPFENKVLGINAFDSATGLGPYLDAIQIGELAV</sequence>
<dbReference type="Proteomes" id="UP000659388">
    <property type="component" value="Unassembled WGS sequence"/>
</dbReference>
<name>A0A937F5X4_9BACT</name>